<evidence type="ECO:0000313" key="13">
    <source>
        <dbReference type="EMBL" id="PRO68492.1"/>
    </source>
</evidence>
<evidence type="ECO:0000256" key="4">
    <source>
        <dbReference type="ARBA" id="ARBA00022692"/>
    </source>
</evidence>
<dbReference type="PANTHER" id="PTHR47234">
    <property type="match status" value="1"/>
</dbReference>
<dbReference type="InterPro" id="IPR036942">
    <property type="entry name" value="Beta-barrel_TonB_sf"/>
</dbReference>
<evidence type="ECO:0000256" key="7">
    <source>
        <dbReference type="ARBA" id="ARBA00023237"/>
    </source>
</evidence>
<dbReference type="InterPro" id="IPR000531">
    <property type="entry name" value="Beta-barrel_TonB"/>
</dbReference>
<dbReference type="Proteomes" id="UP000239539">
    <property type="component" value="Unassembled WGS sequence"/>
</dbReference>
<name>A0ABX5CM31_9ALTE</name>
<accession>A0ABX5CM31</accession>
<dbReference type="PROSITE" id="PS52016">
    <property type="entry name" value="TONB_DEPENDENT_REC_3"/>
    <property type="match status" value="1"/>
</dbReference>
<gene>
    <name evidence="13" type="ORF">C6Y39_12690</name>
</gene>
<comment type="similarity">
    <text evidence="8 9">Belongs to the TonB-dependent receptor family.</text>
</comment>
<comment type="caution">
    <text evidence="13">The sequence shown here is derived from an EMBL/GenBank/DDBJ whole genome shotgun (WGS) entry which is preliminary data.</text>
</comment>
<evidence type="ECO:0000256" key="9">
    <source>
        <dbReference type="RuleBase" id="RU003357"/>
    </source>
</evidence>
<evidence type="ECO:0000256" key="5">
    <source>
        <dbReference type="ARBA" id="ARBA00023077"/>
    </source>
</evidence>
<evidence type="ECO:0000259" key="12">
    <source>
        <dbReference type="Pfam" id="PF07715"/>
    </source>
</evidence>
<feature type="signal peptide" evidence="10">
    <location>
        <begin position="1"/>
        <end position="31"/>
    </location>
</feature>
<dbReference type="SUPFAM" id="SSF56935">
    <property type="entry name" value="Porins"/>
    <property type="match status" value="1"/>
</dbReference>
<keyword evidence="5 9" id="KW-0798">TonB box</keyword>
<keyword evidence="7 8" id="KW-0998">Cell outer membrane</keyword>
<dbReference type="RefSeq" id="WP_105931630.1">
    <property type="nucleotide sequence ID" value="NZ_PVNO01000026.1"/>
</dbReference>
<dbReference type="Pfam" id="PF07715">
    <property type="entry name" value="Plug"/>
    <property type="match status" value="1"/>
</dbReference>
<evidence type="ECO:0000256" key="10">
    <source>
        <dbReference type="SAM" id="SignalP"/>
    </source>
</evidence>
<dbReference type="EMBL" id="PVNO01000026">
    <property type="protein sequence ID" value="PRO68492.1"/>
    <property type="molecule type" value="Genomic_DNA"/>
</dbReference>
<feature type="chain" id="PRO_5046640471" evidence="10">
    <location>
        <begin position="32"/>
        <end position="853"/>
    </location>
</feature>
<keyword evidence="13" id="KW-0675">Receptor</keyword>
<sequence length="853" mass="91737">MNYNFNKRKFLPLSIAIALSSTAYLSAQAYAQTEEAADDAADYEQIAVLGSRRAQARSAMETPSPIDIVDSQELMRQGSTNAIDALTAVVPSLNASREPISDAASMVRPVNLRSLAADQTLVLVNGKRRHRGAVVGEFVSGVNRGAQGVDVTPLFGAALKRVEILRDGAAAQYGSDAIAGVINYALQDDPETRMITAQYGKSYYNDGETFEVSGAYGFHLGDDGFLVASFQAKDSGPTSRGVQDGEGTNSGATALDAAGFPIQNPVVVWGAPEVSDDYKFFVNSGYDINEYVQAYGFANYATRDVDGSFFYRNPTNRQGVFASGSDALFADSTGEGCPTGPLPTTSFDDAQNFVNGAGDNCFSFFSWFPGGFTPRFGGNVEDYSIALGLKGELDNGLTYDVSVVNGENNLSYEIYNTVNASLGSASPTEFYLGAQIENETVFNADFSKVVEVAAFASDLNVAFGLQYHDESFEITPGDEASYTAGEFVSQGFSVGSNGFQGFNPSISGDFSRNSSSAYVDFEADVTDDLLLGLAIRYEDYSDFGTTTNGKLTARYMVNDDFAIRGAVSTGFRAPSVGQSNLQRAATNFNNGQLEELLVVSTTSPFAALFGGGQLGPEDARNVSLGFTTSLGDLSLTVDYFNIKIDDRIAQVTRELTPEQRDQLVAGGVAEAATVSQISFFVNDFDTETSGVDVVANYPINWDNSSTKFTLALNYTDTKVTNRGETVSDARAREVEDALPDYRTTFTVDHSFEPFNALIRVNYYGEVYESLFNDETLPVVTPSMFIVDAELAYDISENMSVAIGAKNLFDEFPDEWETAGFTGRDGGFLGAIYPLNHPAGLGGGSYYLRLSANF</sequence>
<evidence type="ECO:0000313" key="14">
    <source>
        <dbReference type="Proteomes" id="UP000239539"/>
    </source>
</evidence>
<dbReference type="Gene3D" id="2.40.170.20">
    <property type="entry name" value="TonB-dependent receptor, beta-barrel domain"/>
    <property type="match status" value="1"/>
</dbReference>
<dbReference type="InterPro" id="IPR039426">
    <property type="entry name" value="TonB-dep_rcpt-like"/>
</dbReference>
<dbReference type="InterPro" id="IPR012910">
    <property type="entry name" value="Plug_dom"/>
</dbReference>
<keyword evidence="10" id="KW-0732">Signal</keyword>
<feature type="domain" description="TonB-dependent receptor plug" evidence="12">
    <location>
        <begin position="59"/>
        <end position="181"/>
    </location>
</feature>
<proteinExistence type="inferred from homology"/>
<comment type="subcellular location">
    <subcellularLocation>
        <location evidence="1 8">Cell outer membrane</location>
        <topology evidence="1 8">Multi-pass membrane protein</topology>
    </subcellularLocation>
</comment>
<evidence type="ECO:0000256" key="3">
    <source>
        <dbReference type="ARBA" id="ARBA00022452"/>
    </source>
</evidence>
<organism evidence="13 14">
    <name type="scientific">Alteromonas gracilis</name>
    <dbReference type="NCBI Taxonomy" id="1479524"/>
    <lineage>
        <taxon>Bacteria</taxon>
        <taxon>Pseudomonadati</taxon>
        <taxon>Pseudomonadota</taxon>
        <taxon>Gammaproteobacteria</taxon>
        <taxon>Alteromonadales</taxon>
        <taxon>Alteromonadaceae</taxon>
        <taxon>Alteromonas/Salinimonas group</taxon>
        <taxon>Alteromonas</taxon>
    </lineage>
</organism>
<dbReference type="InterPro" id="IPR037066">
    <property type="entry name" value="Plug_dom_sf"/>
</dbReference>
<keyword evidence="2 8" id="KW-0813">Transport</keyword>
<evidence type="ECO:0000256" key="8">
    <source>
        <dbReference type="PROSITE-ProRule" id="PRU01360"/>
    </source>
</evidence>
<evidence type="ECO:0000256" key="1">
    <source>
        <dbReference type="ARBA" id="ARBA00004571"/>
    </source>
</evidence>
<keyword evidence="14" id="KW-1185">Reference proteome</keyword>
<dbReference type="PANTHER" id="PTHR47234:SF3">
    <property type="entry name" value="SECRETIN_TONB SHORT N-TERMINAL DOMAIN-CONTAINING PROTEIN"/>
    <property type="match status" value="1"/>
</dbReference>
<evidence type="ECO:0000256" key="2">
    <source>
        <dbReference type="ARBA" id="ARBA00022448"/>
    </source>
</evidence>
<reference evidence="14" key="1">
    <citation type="journal article" date="2020" name="Int. J. Syst. Evol. Microbiol.">
        <title>Alteromonas alba sp. nov., a marine bacterium isolated from the seawater of the West Pacific Ocean.</title>
        <authorList>
            <person name="Sun C."/>
            <person name="Wu Y.-H."/>
            <person name="Xamxidin M."/>
            <person name="Cheng H."/>
            <person name="Xu X.-W."/>
        </authorList>
    </citation>
    <scope>NUCLEOTIDE SEQUENCE [LARGE SCALE GENOMIC DNA]</scope>
    <source>
        <strain evidence="14">9a2</strain>
    </source>
</reference>
<keyword evidence="3 8" id="KW-1134">Transmembrane beta strand</keyword>
<evidence type="ECO:0000256" key="6">
    <source>
        <dbReference type="ARBA" id="ARBA00023136"/>
    </source>
</evidence>
<dbReference type="Pfam" id="PF00593">
    <property type="entry name" value="TonB_dep_Rec_b-barrel"/>
    <property type="match status" value="1"/>
</dbReference>
<feature type="domain" description="TonB-dependent receptor-like beta-barrel" evidence="11">
    <location>
        <begin position="369"/>
        <end position="807"/>
    </location>
</feature>
<keyword evidence="4 8" id="KW-0812">Transmembrane</keyword>
<dbReference type="Gene3D" id="2.170.130.10">
    <property type="entry name" value="TonB-dependent receptor, plug domain"/>
    <property type="match status" value="1"/>
</dbReference>
<keyword evidence="6 8" id="KW-0472">Membrane</keyword>
<protein>
    <submittedName>
        <fullName evidence="13">TonB-dependent receptor</fullName>
    </submittedName>
</protein>
<evidence type="ECO:0000259" key="11">
    <source>
        <dbReference type="Pfam" id="PF00593"/>
    </source>
</evidence>